<organism evidence="2 3">
    <name type="scientific">Lysobacter silvisoli</name>
    <dbReference type="NCBI Taxonomy" id="2293254"/>
    <lineage>
        <taxon>Bacteria</taxon>
        <taxon>Pseudomonadati</taxon>
        <taxon>Pseudomonadota</taxon>
        <taxon>Gammaproteobacteria</taxon>
        <taxon>Lysobacterales</taxon>
        <taxon>Lysobacteraceae</taxon>
        <taxon>Lysobacter</taxon>
    </lineage>
</organism>
<keyword evidence="3" id="KW-1185">Reference proteome</keyword>
<comment type="caution">
    <text evidence="2">The sequence shown here is derived from an EMBL/GenBank/DDBJ whole genome shotgun (WGS) entry which is preliminary data.</text>
</comment>
<dbReference type="RefSeq" id="WP_115859037.1">
    <property type="nucleotide sequence ID" value="NZ_QTSU01000001.1"/>
</dbReference>
<evidence type="ECO:0000313" key="3">
    <source>
        <dbReference type="Proteomes" id="UP000264492"/>
    </source>
</evidence>
<gene>
    <name evidence="2" type="ORF">DX914_11165</name>
</gene>
<dbReference type="Pfam" id="PF07238">
    <property type="entry name" value="PilZ"/>
    <property type="match status" value="1"/>
</dbReference>
<evidence type="ECO:0000313" key="2">
    <source>
        <dbReference type="EMBL" id="RDZ29598.1"/>
    </source>
</evidence>
<name>A0A371K6V8_9GAMM</name>
<reference evidence="2 3" key="1">
    <citation type="submission" date="2018-08" db="EMBL/GenBank/DDBJ databases">
        <title>Lysobacter sp. zong2l5, whole genome shotgun sequence.</title>
        <authorList>
            <person name="Zhang X."/>
            <person name="Feng G."/>
            <person name="Zhu H."/>
        </authorList>
    </citation>
    <scope>NUCLEOTIDE SEQUENCE [LARGE SCALE GENOMIC DNA]</scope>
    <source>
        <strain evidence="3">zong2l5</strain>
    </source>
</reference>
<dbReference type="Gene3D" id="2.40.10.220">
    <property type="entry name" value="predicted glycosyltransferase like domains"/>
    <property type="match status" value="1"/>
</dbReference>
<accession>A0A371K6V8</accession>
<dbReference type="GO" id="GO:0035438">
    <property type="term" value="F:cyclic-di-GMP binding"/>
    <property type="evidence" value="ECO:0007669"/>
    <property type="project" value="InterPro"/>
</dbReference>
<dbReference type="AlphaFoldDB" id="A0A371K6V8"/>
<protein>
    <submittedName>
        <fullName evidence="2">PilZ domain-containing protein</fullName>
    </submittedName>
</protein>
<evidence type="ECO:0000259" key="1">
    <source>
        <dbReference type="Pfam" id="PF07238"/>
    </source>
</evidence>
<dbReference type="EMBL" id="QTSU01000001">
    <property type="protein sequence ID" value="RDZ29598.1"/>
    <property type="molecule type" value="Genomic_DNA"/>
</dbReference>
<dbReference type="InterPro" id="IPR009875">
    <property type="entry name" value="PilZ_domain"/>
</dbReference>
<feature type="domain" description="PilZ" evidence="1">
    <location>
        <begin position="6"/>
        <end position="108"/>
    </location>
</feature>
<proteinExistence type="predicted"/>
<sequence>MSEEFRRTRRRRVDDAVQVVDTMTDTVIGQLSNLSETGMLLIANTPLVDDGLYQLRFSLRDAPHRASPIEVGAHLLWQDRTSMPGQTWSGFRFITMLESEMLQLRQWLDSPGGTYD</sequence>
<dbReference type="Proteomes" id="UP000264492">
    <property type="component" value="Unassembled WGS sequence"/>
</dbReference>
<dbReference type="OrthoDB" id="5625505at2"/>